<gene>
    <name evidence="3" type="ORF">DCAR_021157</name>
</gene>
<comment type="caution">
    <text evidence="3">The sequence shown here is derived from an EMBL/GenBank/DDBJ whole genome shotgun (WGS) entry which is preliminary data.</text>
</comment>
<name>A0A164W9N4_DAUCS</name>
<proteinExistence type="predicted"/>
<evidence type="ECO:0000313" key="3">
    <source>
        <dbReference type="EMBL" id="KZM91478.1"/>
    </source>
</evidence>
<dbReference type="EMBL" id="LNRQ01000006">
    <property type="protein sequence ID" value="KZM91478.1"/>
    <property type="molecule type" value="Genomic_DNA"/>
</dbReference>
<protein>
    <recommendedName>
        <fullName evidence="2">DUF7815 domain-containing protein</fullName>
    </recommendedName>
</protein>
<dbReference type="AlphaFoldDB" id="A0A164W9N4"/>
<dbReference type="PANTHER" id="PTHR36308">
    <property type="entry name" value="DENTIN SIALOPHOSPHOPROTEIN-RELATED"/>
    <property type="match status" value="1"/>
</dbReference>
<dbReference type="STRING" id="79200.A0A164W9N4"/>
<feature type="compositionally biased region" description="Polar residues" evidence="1">
    <location>
        <begin position="335"/>
        <end position="344"/>
    </location>
</feature>
<reference evidence="3" key="1">
    <citation type="journal article" date="2016" name="Nat. Genet.">
        <title>A high-quality carrot genome assembly provides new insights into carotenoid accumulation and asterid genome evolution.</title>
        <authorList>
            <person name="Iorizzo M."/>
            <person name="Ellison S."/>
            <person name="Senalik D."/>
            <person name="Zeng P."/>
            <person name="Satapoomin P."/>
            <person name="Huang J."/>
            <person name="Bowman M."/>
            <person name="Iovene M."/>
            <person name="Sanseverino W."/>
            <person name="Cavagnaro P."/>
            <person name="Yildiz M."/>
            <person name="Macko-Podgorni A."/>
            <person name="Moranska E."/>
            <person name="Grzebelus E."/>
            <person name="Grzebelus D."/>
            <person name="Ashrafi H."/>
            <person name="Zheng Z."/>
            <person name="Cheng S."/>
            <person name="Spooner D."/>
            <person name="Van Deynze A."/>
            <person name="Simon P."/>
        </authorList>
    </citation>
    <scope>NUCLEOTIDE SEQUENCE [LARGE SCALE GENOMIC DNA]</scope>
    <source>
        <tissue evidence="3">Leaf</tissue>
    </source>
</reference>
<dbReference type="Gramene" id="KZM91478">
    <property type="protein sequence ID" value="KZM91478"/>
    <property type="gene ID" value="DCAR_021157"/>
</dbReference>
<feature type="region of interest" description="Disordered" evidence="1">
    <location>
        <begin position="528"/>
        <end position="554"/>
    </location>
</feature>
<dbReference type="PANTHER" id="PTHR36308:SF1">
    <property type="entry name" value="DENTIN SIALOPHOSPHOPROTEIN-RELATED"/>
    <property type="match status" value="1"/>
</dbReference>
<feature type="compositionally biased region" description="Polar residues" evidence="1">
    <location>
        <begin position="528"/>
        <end position="549"/>
    </location>
</feature>
<feature type="domain" description="DUF7815" evidence="2">
    <location>
        <begin position="53"/>
        <end position="78"/>
    </location>
</feature>
<dbReference type="OMA" id="NNDLSAW"/>
<evidence type="ECO:0000256" key="1">
    <source>
        <dbReference type="SAM" id="MobiDB-lite"/>
    </source>
</evidence>
<feature type="region of interest" description="Disordered" evidence="1">
    <location>
        <begin position="335"/>
        <end position="371"/>
    </location>
</feature>
<accession>A0A164W9N4</accession>
<dbReference type="InterPro" id="IPR056717">
    <property type="entry name" value="DUF7815"/>
</dbReference>
<sequence length="601" mass="65931">MAFQLPTDLINQVQIAARNAAGLNAYNPDDPSLPSLPSFDASVFAVDPSAPEHLRCKNCKAKLLRGEDSVICIYCGKQQINKDLPPHPISFTSTFGYQWLLRSLDLDQSETVGPSTVEHGSSRGHTTPYQETSLRHLLDLQITWPDELEIPEISMPHKRSEESSTFLHLSGADLDNVYLGSKGNIDTDASAQQITEQQLEGVESKGSISGFGSVQENFTSFSDAHSADSAVKSFEDNQGESLSGWAADFQSANKEESSKSYDSFVAPNIDLSSHIDSVFGAGKDVNRRKLSDDLQPAQSASHDWMQDDIWKNVDSKVSQQASHFSSTAETTIAVSPDNYKNTASEGADWFEDDQRQKNITSEPGNKIIDNPDDSFDDWNDFASSSNAVNLSGDEPSSKVIDKLDESFDDWNDFASSSNIANLSGGEPSNKVIDKPDDAFDDWNDFASSSDAVNISSDEPSNKIIDRPDDSFNGWNEFAASSNDVNHSGNEPRSKTIDKFDDSFDDWNDFASTSNYLDLSGNALRNNNHQKAVSSEQTSEKNLFSSTGNTQDDELGSFSQPNLFSALPGGYDGDAVTDNIHKEVYASERCVLFSCKYFISSF</sequence>
<evidence type="ECO:0000259" key="2">
    <source>
        <dbReference type="Pfam" id="PF25122"/>
    </source>
</evidence>
<organism evidence="3">
    <name type="scientific">Daucus carota subsp. sativus</name>
    <name type="common">Carrot</name>
    <dbReference type="NCBI Taxonomy" id="79200"/>
    <lineage>
        <taxon>Eukaryota</taxon>
        <taxon>Viridiplantae</taxon>
        <taxon>Streptophyta</taxon>
        <taxon>Embryophyta</taxon>
        <taxon>Tracheophyta</taxon>
        <taxon>Spermatophyta</taxon>
        <taxon>Magnoliopsida</taxon>
        <taxon>eudicotyledons</taxon>
        <taxon>Gunneridae</taxon>
        <taxon>Pentapetalae</taxon>
        <taxon>asterids</taxon>
        <taxon>campanulids</taxon>
        <taxon>Apiales</taxon>
        <taxon>Apiaceae</taxon>
        <taxon>Apioideae</taxon>
        <taxon>Scandiceae</taxon>
        <taxon>Daucinae</taxon>
        <taxon>Daucus</taxon>
        <taxon>Daucus sect. Daucus</taxon>
    </lineage>
</organism>
<dbReference type="Pfam" id="PF25122">
    <property type="entry name" value="DUF7815"/>
    <property type="match status" value="1"/>
</dbReference>